<evidence type="ECO:0000313" key="3">
    <source>
        <dbReference type="Proteomes" id="UP001501844"/>
    </source>
</evidence>
<comment type="caution">
    <text evidence="2">The sequence shown here is derived from an EMBL/GenBank/DDBJ whole genome shotgun (WGS) entry which is preliminary data.</text>
</comment>
<organism evidence="2 3">
    <name type="scientific">Nibribacter koreensis</name>
    <dbReference type="NCBI Taxonomy" id="1084519"/>
    <lineage>
        <taxon>Bacteria</taxon>
        <taxon>Pseudomonadati</taxon>
        <taxon>Bacteroidota</taxon>
        <taxon>Cytophagia</taxon>
        <taxon>Cytophagales</taxon>
        <taxon>Hymenobacteraceae</taxon>
        <taxon>Nibribacter</taxon>
    </lineage>
</organism>
<evidence type="ECO:0000313" key="2">
    <source>
        <dbReference type="EMBL" id="GAA4309563.1"/>
    </source>
</evidence>
<accession>A0ABP8FRP2</accession>
<dbReference type="RefSeq" id="WP_345167051.1">
    <property type="nucleotide sequence ID" value="NZ_BAABGX010000002.1"/>
</dbReference>
<proteinExistence type="predicted"/>
<evidence type="ECO:0000256" key="1">
    <source>
        <dbReference type="SAM" id="Phobius"/>
    </source>
</evidence>
<evidence type="ECO:0008006" key="4">
    <source>
        <dbReference type="Google" id="ProtNLM"/>
    </source>
</evidence>
<keyword evidence="1" id="KW-1133">Transmembrane helix</keyword>
<name>A0ABP8FRP2_9BACT</name>
<keyword evidence="3" id="KW-1185">Reference proteome</keyword>
<reference evidence="3" key="1">
    <citation type="journal article" date="2019" name="Int. J. Syst. Evol. Microbiol.">
        <title>The Global Catalogue of Microorganisms (GCM) 10K type strain sequencing project: providing services to taxonomists for standard genome sequencing and annotation.</title>
        <authorList>
            <consortium name="The Broad Institute Genomics Platform"/>
            <consortium name="The Broad Institute Genome Sequencing Center for Infectious Disease"/>
            <person name="Wu L."/>
            <person name="Ma J."/>
        </authorList>
    </citation>
    <scope>NUCLEOTIDE SEQUENCE [LARGE SCALE GENOMIC DNA]</scope>
    <source>
        <strain evidence="3">JCM 17917</strain>
    </source>
</reference>
<gene>
    <name evidence="2" type="ORF">GCM10023183_26800</name>
</gene>
<protein>
    <recommendedName>
        <fullName evidence="4">YcxB-like protein domain-containing protein</fullName>
    </recommendedName>
</protein>
<feature type="transmembrane region" description="Helical" evidence="1">
    <location>
        <begin position="50"/>
        <end position="83"/>
    </location>
</feature>
<keyword evidence="1" id="KW-0812">Transmembrane</keyword>
<keyword evidence="1" id="KW-0472">Membrane</keyword>
<sequence>MQQPNQRGGYRQAQVGSNPLAIRTKKYQQDKNDYAKMAMGQVWKKEWWRALIPLVLFSLPAVFAFSWWWIAGAVLVTIIYVLLRSAQVMGVTQMEQSNPLFQRVNYEIDQRQVLLKLNEREGMNISWDMIERAANQKDGYMLWLKQPNADQLPGGFKGWLARTFTVPIFLLLPHKIFNSPNDLKLMDSLLKRKNLLAA</sequence>
<dbReference type="Proteomes" id="UP001501844">
    <property type="component" value="Unassembled WGS sequence"/>
</dbReference>
<dbReference type="EMBL" id="BAABGX010000002">
    <property type="protein sequence ID" value="GAA4309563.1"/>
    <property type="molecule type" value="Genomic_DNA"/>
</dbReference>